<keyword evidence="1" id="KW-0472">Membrane</keyword>
<dbReference type="Proteomes" id="UP000191039">
    <property type="component" value="Unassembled WGS sequence"/>
</dbReference>
<dbReference type="RefSeq" id="WP_073854979.1">
    <property type="nucleotide sequence ID" value="NZ_BAAATC010000019.1"/>
</dbReference>
<dbReference type="Proteomes" id="UP000220340">
    <property type="component" value="Unassembled WGS sequence"/>
</dbReference>
<protein>
    <submittedName>
        <fullName evidence="3">DUF2628 domain-containing protein</fullName>
    </submittedName>
</protein>
<comment type="caution">
    <text evidence="3">The sequence shown here is derived from an EMBL/GenBank/DDBJ whole genome shotgun (WGS) entry which is preliminary data.</text>
</comment>
<keyword evidence="1" id="KW-1133">Transmembrane helix</keyword>
<evidence type="ECO:0000256" key="1">
    <source>
        <dbReference type="SAM" id="Phobius"/>
    </source>
</evidence>
<evidence type="ECO:0000313" key="5">
    <source>
        <dbReference type="Proteomes" id="UP000220340"/>
    </source>
</evidence>
<dbReference type="EMBL" id="PDCR01000016">
    <property type="protein sequence ID" value="PEG53927.1"/>
    <property type="molecule type" value="Genomic_DNA"/>
</dbReference>
<reference evidence="3 5" key="2">
    <citation type="submission" date="2017-10" db="EMBL/GenBank/DDBJ databases">
        <title>The new phylogeny of genus Mycobacterium.</title>
        <authorList>
            <person name="Tortoli E."/>
            <person name="Trovato A."/>
            <person name="Cirillo D.M."/>
        </authorList>
    </citation>
    <scope>NUCLEOTIDE SEQUENCE [LARGE SCALE GENOMIC DNA]</scope>
    <source>
        <strain evidence="3 5">IP141170001</strain>
    </source>
</reference>
<keyword evidence="1" id="KW-0812">Transmembrane</keyword>
<keyword evidence="5" id="KW-1185">Reference proteome</keyword>
<evidence type="ECO:0000313" key="3">
    <source>
        <dbReference type="EMBL" id="PEG53927.1"/>
    </source>
</evidence>
<sequence length="135" mass="15022">MTAPAAGELAPSWQRRFAFFDLYGLPNSSPVAKAAYRTLPFWDKVRLTSNVWALLFGFIYFYVKGMWRKGTTLLGIGFGLGVLLASLHASQFLTQVITFAFAGAIMSTANYAYYLHARGSQSWNPFEGFGPRTSM</sequence>
<gene>
    <name evidence="2" type="ORF">BV510_03025</name>
    <name evidence="3" type="ORF">CRI78_13950</name>
</gene>
<dbReference type="AlphaFoldDB" id="A0A1Q4HJD6"/>
<dbReference type="EMBL" id="MIJD01000016">
    <property type="protein sequence ID" value="OPE55840.1"/>
    <property type="molecule type" value="Genomic_DNA"/>
</dbReference>
<feature type="transmembrane region" description="Helical" evidence="1">
    <location>
        <begin position="96"/>
        <end position="115"/>
    </location>
</feature>
<reference evidence="2 4" key="1">
    <citation type="submission" date="2016-09" db="EMBL/GenBank/DDBJ databases">
        <title>genome sequences of unsequenced Mycobacteria.</title>
        <authorList>
            <person name="Greninger A.L."/>
            <person name="Jerome K.R."/>
            <person name="Mcnair B."/>
            <person name="Wallis C."/>
            <person name="Fang F."/>
        </authorList>
    </citation>
    <scope>NUCLEOTIDE SEQUENCE [LARGE SCALE GENOMIC DNA]</scope>
    <source>
        <strain evidence="2 4">BM1</strain>
    </source>
</reference>
<evidence type="ECO:0000313" key="4">
    <source>
        <dbReference type="Proteomes" id="UP000191039"/>
    </source>
</evidence>
<evidence type="ECO:0000313" key="2">
    <source>
        <dbReference type="EMBL" id="OPE55840.1"/>
    </source>
</evidence>
<dbReference type="InterPro" id="IPR024399">
    <property type="entry name" value="DUF2628"/>
</dbReference>
<accession>A0A1Q4HJD6</accession>
<proteinExistence type="predicted"/>
<organism evidence="3 5">
    <name type="scientific">Mycolicibacterium diernhoferi</name>
    <dbReference type="NCBI Taxonomy" id="1801"/>
    <lineage>
        <taxon>Bacteria</taxon>
        <taxon>Bacillati</taxon>
        <taxon>Actinomycetota</taxon>
        <taxon>Actinomycetes</taxon>
        <taxon>Mycobacteriales</taxon>
        <taxon>Mycobacteriaceae</taxon>
        <taxon>Mycolicibacterium</taxon>
    </lineage>
</organism>
<name>A0A1Q4HJD6_9MYCO</name>
<dbReference type="OrthoDB" id="4727912at2"/>
<dbReference type="Pfam" id="PF10947">
    <property type="entry name" value="DUF2628"/>
    <property type="match status" value="1"/>
</dbReference>
<feature type="transmembrane region" description="Helical" evidence="1">
    <location>
        <begin position="45"/>
        <end position="63"/>
    </location>
</feature>
<feature type="transmembrane region" description="Helical" evidence="1">
    <location>
        <begin position="70"/>
        <end position="90"/>
    </location>
</feature>